<keyword evidence="7" id="KW-1185">Reference proteome</keyword>
<dbReference type="InterPro" id="IPR028082">
    <property type="entry name" value="Peripla_BP_I"/>
</dbReference>
<gene>
    <name evidence="6" type="ORF">JO391_18090</name>
</gene>
<evidence type="ECO:0000259" key="5">
    <source>
        <dbReference type="Pfam" id="PF13407"/>
    </source>
</evidence>
<dbReference type="AlphaFoldDB" id="A0A8G0ZVE7"/>
<sequence length="318" mass="33824">MRRTILSALGALALATALVPATASAQSVDIGFAVPDTTNPFLGWLTSEVQKQAEAAGMRLEIADAGASPVKQMEQIENFIAMGVKVIDIMPVDPNNVQDVIARAQAQGIKVLVQGTDTGVYDVMMNIDQYNAGEQAAEMAIDWLTTTFPEGGAKVAIIPATDTVDAKNRSQGMIDTMTKWGKAEIVTSPTEARSTAQGTSVMETLLLQNPDLDAVLTYNADTAMGVNEYVMGQAQVDHAKFGVFTGDWSPPVQETINASANNESVFRGTIRIVGPMLDGQQVDLPIATFTIMKALSEGQTPYGKWVKDTIAKAGPEAN</sequence>
<dbReference type="CDD" id="cd01536">
    <property type="entry name" value="PBP1_ABC_sugar_binding-like"/>
    <property type="match status" value="1"/>
</dbReference>
<feature type="domain" description="Periplasmic binding protein" evidence="5">
    <location>
        <begin position="30"/>
        <end position="258"/>
    </location>
</feature>
<evidence type="ECO:0000313" key="7">
    <source>
        <dbReference type="Proteomes" id="UP000826300"/>
    </source>
</evidence>
<dbReference type="RefSeq" id="WP_220661824.1">
    <property type="nucleotide sequence ID" value="NZ_CP069370.1"/>
</dbReference>
<dbReference type="Gene3D" id="3.40.50.2300">
    <property type="match status" value="2"/>
</dbReference>
<feature type="chain" id="PRO_5034672223" evidence="4">
    <location>
        <begin position="26"/>
        <end position="318"/>
    </location>
</feature>
<evidence type="ECO:0000256" key="2">
    <source>
        <dbReference type="ARBA" id="ARBA00007639"/>
    </source>
</evidence>
<protein>
    <submittedName>
        <fullName evidence="6">Sugar ABC transporter substrate-binding protein</fullName>
    </submittedName>
</protein>
<keyword evidence="3 4" id="KW-0732">Signal</keyword>
<name>A0A8G0ZVE7_9RHOB</name>
<reference evidence="6" key="1">
    <citation type="submission" date="2021-02" db="EMBL/GenBank/DDBJ databases">
        <title>Rhodobacter shimadae sp. nov., an aerobic anoxygenic phototrophic bacterium isolated from a hot spring.</title>
        <authorList>
            <person name="Muramatsu S."/>
            <person name="Haruta S."/>
            <person name="Hirose S."/>
            <person name="Hanada S."/>
        </authorList>
    </citation>
    <scope>NUCLEOTIDE SEQUENCE</scope>
    <source>
        <strain evidence="6">N10</strain>
    </source>
</reference>
<dbReference type="SUPFAM" id="SSF53822">
    <property type="entry name" value="Periplasmic binding protein-like I"/>
    <property type="match status" value="1"/>
</dbReference>
<dbReference type="Pfam" id="PF13407">
    <property type="entry name" value="Peripla_BP_4"/>
    <property type="match status" value="1"/>
</dbReference>
<dbReference type="EMBL" id="CP069370">
    <property type="protein sequence ID" value="QYZ69606.1"/>
    <property type="molecule type" value="Genomic_DNA"/>
</dbReference>
<dbReference type="InterPro" id="IPR025997">
    <property type="entry name" value="SBP_2_dom"/>
</dbReference>
<accession>A0A8G0ZVE7</accession>
<dbReference type="KEGG" id="nsm:JO391_18090"/>
<proteinExistence type="inferred from homology"/>
<evidence type="ECO:0000313" key="6">
    <source>
        <dbReference type="EMBL" id="QYZ69606.1"/>
    </source>
</evidence>
<dbReference type="Proteomes" id="UP000826300">
    <property type="component" value="Chromosome"/>
</dbReference>
<dbReference type="GO" id="GO:0030246">
    <property type="term" value="F:carbohydrate binding"/>
    <property type="evidence" value="ECO:0007669"/>
    <property type="project" value="UniProtKB-ARBA"/>
</dbReference>
<evidence type="ECO:0000256" key="3">
    <source>
        <dbReference type="ARBA" id="ARBA00022729"/>
    </source>
</evidence>
<feature type="signal peptide" evidence="4">
    <location>
        <begin position="1"/>
        <end position="25"/>
    </location>
</feature>
<dbReference type="GO" id="GO:0030313">
    <property type="term" value="C:cell envelope"/>
    <property type="evidence" value="ECO:0007669"/>
    <property type="project" value="UniProtKB-SubCell"/>
</dbReference>
<organism evidence="6 7">
    <name type="scientific">Neotabrizicola shimadae</name>
    <dbReference type="NCBI Taxonomy" id="2807096"/>
    <lineage>
        <taxon>Bacteria</taxon>
        <taxon>Pseudomonadati</taxon>
        <taxon>Pseudomonadota</taxon>
        <taxon>Alphaproteobacteria</taxon>
        <taxon>Rhodobacterales</taxon>
        <taxon>Paracoccaceae</taxon>
        <taxon>Neotabrizicola</taxon>
    </lineage>
</organism>
<comment type="subcellular location">
    <subcellularLocation>
        <location evidence="1">Cell envelope</location>
    </subcellularLocation>
</comment>
<dbReference type="PANTHER" id="PTHR46847:SF1">
    <property type="entry name" value="D-ALLOSE-BINDING PERIPLASMIC PROTEIN-RELATED"/>
    <property type="match status" value="1"/>
</dbReference>
<comment type="similarity">
    <text evidence="2">Belongs to the bacterial solute-binding protein 2 family.</text>
</comment>
<evidence type="ECO:0000256" key="1">
    <source>
        <dbReference type="ARBA" id="ARBA00004196"/>
    </source>
</evidence>
<evidence type="ECO:0000256" key="4">
    <source>
        <dbReference type="SAM" id="SignalP"/>
    </source>
</evidence>
<dbReference type="PANTHER" id="PTHR46847">
    <property type="entry name" value="D-ALLOSE-BINDING PERIPLASMIC PROTEIN-RELATED"/>
    <property type="match status" value="1"/>
</dbReference>